<dbReference type="OrthoDB" id="302931at2759"/>
<gene>
    <name evidence="2" type="ORF">PSON_ATCC_30995.1.T1260135</name>
</gene>
<keyword evidence="3" id="KW-1185">Reference proteome</keyword>
<sequence>MKKDQDYPNILNQNEENDKNSEEPQTVIIRQPLNVVETQNFFVLEFKPNTMSQLNLLRFKRSLAKKIIKKLNK</sequence>
<proteinExistence type="predicted"/>
<dbReference type="EMBL" id="CAJJDN010000126">
    <property type="protein sequence ID" value="CAD8120497.1"/>
    <property type="molecule type" value="Genomic_DNA"/>
</dbReference>
<name>A0A8S1QZT3_9CILI</name>
<protein>
    <submittedName>
        <fullName evidence="2">Uncharacterized protein</fullName>
    </submittedName>
</protein>
<accession>A0A8S1QZT3</accession>
<evidence type="ECO:0000256" key="1">
    <source>
        <dbReference type="SAM" id="MobiDB-lite"/>
    </source>
</evidence>
<reference evidence="2" key="1">
    <citation type="submission" date="2021-01" db="EMBL/GenBank/DDBJ databases">
        <authorList>
            <consortium name="Genoscope - CEA"/>
            <person name="William W."/>
        </authorList>
    </citation>
    <scope>NUCLEOTIDE SEQUENCE</scope>
</reference>
<comment type="caution">
    <text evidence="2">The sequence shown here is derived from an EMBL/GenBank/DDBJ whole genome shotgun (WGS) entry which is preliminary data.</text>
</comment>
<evidence type="ECO:0000313" key="3">
    <source>
        <dbReference type="Proteomes" id="UP000692954"/>
    </source>
</evidence>
<feature type="region of interest" description="Disordered" evidence="1">
    <location>
        <begin position="1"/>
        <end position="24"/>
    </location>
</feature>
<dbReference type="Proteomes" id="UP000692954">
    <property type="component" value="Unassembled WGS sequence"/>
</dbReference>
<dbReference type="AlphaFoldDB" id="A0A8S1QZT3"/>
<organism evidence="2 3">
    <name type="scientific">Paramecium sonneborni</name>
    <dbReference type="NCBI Taxonomy" id="65129"/>
    <lineage>
        <taxon>Eukaryota</taxon>
        <taxon>Sar</taxon>
        <taxon>Alveolata</taxon>
        <taxon>Ciliophora</taxon>
        <taxon>Intramacronucleata</taxon>
        <taxon>Oligohymenophorea</taxon>
        <taxon>Peniculida</taxon>
        <taxon>Parameciidae</taxon>
        <taxon>Paramecium</taxon>
    </lineage>
</organism>
<evidence type="ECO:0000313" key="2">
    <source>
        <dbReference type="EMBL" id="CAD8120497.1"/>
    </source>
</evidence>